<dbReference type="PROSITE" id="PS50850">
    <property type="entry name" value="MFS"/>
    <property type="match status" value="1"/>
</dbReference>
<organism evidence="5">
    <name type="scientific">Ralstonia solanacearum</name>
    <name type="common">Pseudomonas solanacearum</name>
    <dbReference type="NCBI Taxonomy" id="305"/>
    <lineage>
        <taxon>Bacteria</taxon>
        <taxon>Pseudomonadati</taxon>
        <taxon>Pseudomonadota</taxon>
        <taxon>Betaproteobacteria</taxon>
        <taxon>Burkholderiales</taxon>
        <taxon>Burkholderiaceae</taxon>
        <taxon>Ralstonia</taxon>
        <taxon>Ralstonia solanacearum species complex</taxon>
    </lineage>
</organism>
<evidence type="ECO:0000313" key="5">
    <source>
        <dbReference type="EMBL" id="CUV12736.1"/>
    </source>
</evidence>
<feature type="domain" description="Major facilitator superfamily (MFS) profile" evidence="4">
    <location>
        <begin position="1"/>
        <end position="37"/>
    </location>
</feature>
<gene>
    <name evidence="5" type="ORF">RUN39_v1_410008</name>
</gene>
<evidence type="ECO:0000256" key="2">
    <source>
        <dbReference type="ARBA" id="ARBA00022989"/>
    </source>
</evidence>
<dbReference type="GO" id="GO:0022857">
    <property type="term" value="F:transmembrane transporter activity"/>
    <property type="evidence" value="ECO:0007669"/>
    <property type="project" value="InterPro"/>
</dbReference>
<keyword evidence="2" id="KW-1133">Transmembrane helix</keyword>
<keyword evidence="1" id="KW-0812">Transmembrane</keyword>
<accession>A0A0S4TRP3</accession>
<evidence type="ECO:0000256" key="3">
    <source>
        <dbReference type="ARBA" id="ARBA00023136"/>
    </source>
</evidence>
<dbReference type="InterPro" id="IPR036259">
    <property type="entry name" value="MFS_trans_sf"/>
</dbReference>
<reference evidence="5" key="1">
    <citation type="submission" date="2015-10" db="EMBL/GenBank/DDBJ databases">
        <authorList>
            <person name="Gilbert D.G."/>
        </authorList>
    </citation>
    <scope>NUCLEOTIDE SEQUENCE</scope>
    <source>
        <strain evidence="5">Phyl III-seqv23</strain>
    </source>
</reference>
<evidence type="ECO:0000256" key="1">
    <source>
        <dbReference type="ARBA" id="ARBA00022692"/>
    </source>
</evidence>
<protein>
    <recommendedName>
        <fullName evidence="4">Major facilitator superfamily (MFS) profile domain-containing protein</fullName>
    </recommendedName>
</protein>
<dbReference type="SUPFAM" id="SSF103473">
    <property type="entry name" value="MFS general substrate transporter"/>
    <property type="match status" value="1"/>
</dbReference>
<dbReference type="InterPro" id="IPR020846">
    <property type="entry name" value="MFS_dom"/>
</dbReference>
<dbReference type="AlphaFoldDB" id="A0A0S4TRP3"/>
<keyword evidence="3" id="KW-0472">Membrane</keyword>
<proteinExistence type="predicted"/>
<name>A0A0S4TRP3_RALSL</name>
<sequence length="37" mass="4170">MPEFGWRSVLLFGGVIPLLLLPVMVWALPESVRYLVA</sequence>
<dbReference type="EMBL" id="LN899819">
    <property type="protein sequence ID" value="CUV12736.1"/>
    <property type="molecule type" value="Genomic_DNA"/>
</dbReference>
<evidence type="ECO:0000259" key="4">
    <source>
        <dbReference type="PROSITE" id="PS50850"/>
    </source>
</evidence>